<comment type="similarity">
    <text evidence="1">Belongs to the 'phage' integrase family.</text>
</comment>
<dbReference type="InterPro" id="IPR013762">
    <property type="entry name" value="Integrase-like_cat_sf"/>
</dbReference>
<dbReference type="InterPro" id="IPR004107">
    <property type="entry name" value="Integrase_SAM-like_N"/>
</dbReference>
<dbReference type="PROSITE" id="PS51898">
    <property type="entry name" value="TYR_RECOMBINASE"/>
    <property type="match status" value="1"/>
</dbReference>
<dbReference type="RefSeq" id="WP_280615726.1">
    <property type="nucleotide sequence ID" value="NZ_JAROYP010000001.1"/>
</dbReference>
<dbReference type="GO" id="GO:0015074">
    <property type="term" value="P:DNA integration"/>
    <property type="evidence" value="ECO:0007669"/>
    <property type="project" value="UniProtKB-KW"/>
</dbReference>
<dbReference type="GO" id="GO:0006310">
    <property type="term" value="P:DNA recombination"/>
    <property type="evidence" value="ECO:0007669"/>
    <property type="project" value="UniProtKB-KW"/>
</dbReference>
<dbReference type="CDD" id="cd01189">
    <property type="entry name" value="INT_ICEBs1_C_like"/>
    <property type="match status" value="1"/>
</dbReference>
<dbReference type="EMBL" id="JAROYP010000001">
    <property type="protein sequence ID" value="MDH5159886.1"/>
    <property type="molecule type" value="Genomic_DNA"/>
</dbReference>
<gene>
    <name evidence="8" type="ORF">P5X88_02995</name>
</gene>
<evidence type="ECO:0000313" key="8">
    <source>
        <dbReference type="EMBL" id="MDH5159886.1"/>
    </source>
</evidence>
<accession>A0AAW6SST0</accession>
<protein>
    <submittedName>
        <fullName evidence="8">Tyrosine-type recombinase/integrase</fullName>
    </submittedName>
</protein>
<feature type="domain" description="Core-binding (CB)" evidence="7">
    <location>
        <begin position="63"/>
        <end position="143"/>
    </location>
</feature>
<dbReference type="InterPro" id="IPR002104">
    <property type="entry name" value="Integrase_catalytic"/>
</dbReference>
<name>A0AAW6SST0_9BACI</name>
<dbReference type="InterPro" id="IPR010998">
    <property type="entry name" value="Integrase_recombinase_N"/>
</dbReference>
<dbReference type="PROSITE" id="PS51900">
    <property type="entry name" value="CB"/>
    <property type="match status" value="1"/>
</dbReference>
<proteinExistence type="inferred from homology"/>
<dbReference type="AlphaFoldDB" id="A0AAW6SST0"/>
<evidence type="ECO:0000256" key="3">
    <source>
        <dbReference type="ARBA" id="ARBA00023125"/>
    </source>
</evidence>
<dbReference type="PANTHER" id="PTHR30349">
    <property type="entry name" value="PHAGE INTEGRASE-RELATED"/>
    <property type="match status" value="1"/>
</dbReference>
<dbReference type="Gene3D" id="1.10.150.130">
    <property type="match status" value="1"/>
</dbReference>
<dbReference type="PANTHER" id="PTHR30349:SF64">
    <property type="entry name" value="PROPHAGE INTEGRASE INTD-RELATED"/>
    <property type="match status" value="1"/>
</dbReference>
<organism evidence="8 9">
    <name type="scientific">Heyndrickxia oleronia</name>
    <dbReference type="NCBI Taxonomy" id="38875"/>
    <lineage>
        <taxon>Bacteria</taxon>
        <taxon>Bacillati</taxon>
        <taxon>Bacillota</taxon>
        <taxon>Bacilli</taxon>
        <taxon>Bacillales</taxon>
        <taxon>Bacillaceae</taxon>
        <taxon>Heyndrickxia</taxon>
    </lineage>
</organism>
<dbReference type="SUPFAM" id="SSF56349">
    <property type="entry name" value="DNA breaking-rejoining enzymes"/>
    <property type="match status" value="1"/>
</dbReference>
<sequence>MAKGSIRKRGNKYQITVDVGVDPTTGERKRHYETLPTHPDAERKLAEVIRQVEAGTYIKETDKTVHEFLTEWLDLTRRQLRPTTEYVYRSYIKLLEPFLPKIKAKDLNKRQAESIISSLADRYKPSTVTVCRRLLSTAFNRGIEWEIIVKNPFKGIRIKQERKEYVVWTPEQVATFLDAVRYSCEHNNGNWSYYVAFCIAIHAGMRKSEILGLRWSNVDLANKQIYVKESIHELYGKGAKHVDDPKSKAGRRTIIIDDTLAAELERHKSRQQKEEVATPLPPNDYIITTSQLKPIHPRNLTAVMYRIITAENLPRLRFHDLRHTHASLLLSAGVSPKVIQERLGHSNIQTTMNIYSHVLPSLQQEAADKIGEMLSLADR</sequence>
<dbReference type="Gene3D" id="1.10.443.10">
    <property type="entry name" value="Intergrase catalytic core"/>
    <property type="match status" value="1"/>
</dbReference>
<evidence type="ECO:0000259" key="7">
    <source>
        <dbReference type="PROSITE" id="PS51900"/>
    </source>
</evidence>
<feature type="domain" description="Tyr recombinase" evidence="6">
    <location>
        <begin position="163"/>
        <end position="368"/>
    </location>
</feature>
<evidence type="ECO:0000256" key="4">
    <source>
        <dbReference type="ARBA" id="ARBA00023172"/>
    </source>
</evidence>
<dbReference type="Proteomes" id="UP001159179">
    <property type="component" value="Unassembled WGS sequence"/>
</dbReference>
<dbReference type="Pfam" id="PF00589">
    <property type="entry name" value="Phage_integrase"/>
    <property type="match status" value="1"/>
</dbReference>
<dbReference type="Pfam" id="PF14659">
    <property type="entry name" value="Phage_int_SAM_3"/>
    <property type="match status" value="1"/>
</dbReference>
<evidence type="ECO:0000256" key="2">
    <source>
        <dbReference type="ARBA" id="ARBA00022908"/>
    </source>
</evidence>
<keyword evidence="2" id="KW-0229">DNA integration</keyword>
<evidence type="ECO:0000256" key="1">
    <source>
        <dbReference type="ARBA" id="ARBA00008857"/>
    </source>
</evidence>
<dbReference type="InterPro" id="IPR044068">
    <property type="entry name" value="CB"/>
</dbReference>
<dbReference type="InterPro" id="IPR050090">
    <property type="entry name" value="Tyrosine_recombinase_XerCD"/>
</dbReference>
<dbReference type="GO" id="GO:0003677">
    <property type="term" value="F:DNA binding"/>
    <property type="evidence" value="ECO:0007669"/>
    <property type="project" value="UniProtKB-UniRule"/>
</dbReference>
<comment type="caution">
    <text evidence="8">The sequence shown here is derived from an EMBL/GenBank/DDBJ whole genome shotgun (WGS) entry which is preliminary data.</text>
</comment>
<reference evidence="8" key="1">
    <citation type="submission" date="2023-03" db="EMBL/GenBank/DDBJ databases">
        <title>Bacterial isolates from washroom surfaces on a university campus.</title>
        <authorList>
            <person name="Holman D.B."/>
            <person name="Gzyl K.E."/>
            <person name="Taheri A.E."/>
        </authorList>
    </citation>
    <scope>NUCLEOTIDE SEQUENCE</scope>
    <source>
        <strain evidence="8">RD03</strain>
    </source>
</reference>
<keyword evidence="3 5" id="KW-0238">DNA-binding</keyword>
<evidence type="ECO:0000313" key="9">
    <source>
        <dbReference type="Proteomes" id="UP001159179"/>
    </source>
</evidence>
<evidence type="ECO:0000256" key="5">
    <source>
        <dbReference type="PROSITE-ProRule" id="PRU01248"/>
    </source>
</evidence>
<keyword evidence="4" id="KW-0233">DNA recombination</keyword>
<evidence type="ECO:0000259" key="6">
    <source>
        <dbReference type="PROSITE" id="PS51898"/>
    </source>
</evidence>
<dbReference type="InterPro" id="IPR011010">
    <property type="entry name" value="DNA_brk_join_enz"/>
</dbReference>